<dbReference type="InterPro" id="IPR024559">
    <property type="entry name" value="DUF3846"/>
</dbReference>
<evidence type="ECO:0000313" key="3">
    <source>
        <dbReference type="Proteomes" id="UP000272400"/>
    </source>
</evidence>
<reference evidence="2 3" key="1">
    <citation type="submission" date="2018-11" db="EMBL/GenBank/DDBJ databases">
        <title>Sequencing the genomes of 1000 actinobacteria strains.</title>
        <authorList>
            <person name="Klenk H.-P."/>
        </authorList>
    </citation>
    <scope>NUCLEOTIDE SEQUENCE [LARGE SCALE GENOMIC DNA]</scope>
    <source>
        <strain evidence="2 3">DSM 44254</strain>
    </source>
</reference>
<sequence length="111" mass="11961">MHALLIALDGTVSELDLPKNDNLDVLVKATGGRLVDVVQLTTQIDMWIDDEGVFTSEPNRTATALAKSFGFVHQDYYGPVVLAGFSRSGDTVNLTADQAAALRTRLADLQV</sequence>
<dbReference type="Proteomes" id="UP000272400">
    <property type="component" value="Unassembled WGS sequence"/>
</dbReference>
<dbReference type="RefSeq" id="WP_123661607.1">
    <property type="nucleotide sequence ID" value="NZ_RJKE01000001.1"/>
</dbReference>
<name>A0A3N1CMQ9_9ACTN</name>
<dbReference type="AlphaFoldDB" id="A0A3N1CMQ9"/>
<dbReference type="Pfam" id="PF12957">
    <property type="entry name" value="DUF3846"/>
    <property type="match status" value="1"/>
</dbReference>
<protein>
    <submittedName>
        <fullName evidence="2">Uncharacterized protein DUF3846</fullName>
    </submittedName>
</protein>
<dbReference type="OrthoDB" id="5121495at2"/>
<proteinExistence type="predicted"/>
<evidence type="ECO:0000313" key="2">
    <source>
        <dbReference type="EMBL" id="ROO82599.1"/>
    </source>
</evidence>
<accession>A0A3N1CMQ9</accession>
<keyword evidence="3" id="KW-1185">Reference proteome</keyword>
<gene>
    <name evidence="2" type="ORF">EDD29_0080</name>
</gene>
<evidence type="ECO:0000259" key="1">
    <source>
        <dbReference type="Pfam" id="PF12957"/>
    </source>
</evidence>
<dbReference type="EMBL" id="RJKE01000001">
    <property type="protein sequence ID" value="ROO82599.1"/>
    <property type="molecule type" value="Genomic_DNA"/>
</dbReference>
<organism evidence="2 3">
    <name type="scientific">Actinocorallia herbida</name>
    <dbReference type="NCBI Taxonomy" id="58109"/>
    <lineage>
        <taxon>Bacteria</taxon>
        <taxon>Bacillati</taxon>
        <taxon>Actinomycetota</taxon>
        <taxon>Actinomycetes</taxon>
        <taxon>Streptosporangiales</taxon>
        <taxon>Thermomonosporaceae</taxon>
        <taxon>Actinocorallia</taxon>
    </lineage>
</organism>
<feature type="domain" description="DUF3846" evidence="1">
    <location>
        <begin position="1"/>
        <end position="105"/>
    </location>
</feature>
<comment type="caution">
    <text evidence="2">The sequence shown here is derived from an EMBL/GenBank/DDBJ whole genome shotgun (WGS) entry which is preliminary data.</text>
</comment>